<gene>
    <name evidence="2" type="ORF">LOD99_9195</name>
</gene>
<comment type="caution">
    <text evidence="2">The sequence shown here is derived from an EMBL/GenBank/DDBJ whole genome shotgun (WGS) entry which is preliminary data.</text>
</comment>
<dbReference type="AlphaFoldDB" id="A0AAV7JE20"/>
<accession>A0AAV7JE20</accession>
<name>A0AAV7JE20_9METZ</name>
<protein>
    <submittedName>
        <fullName evidence="2">Uncharacterized protein</fullName>
    </submittedName>
</protein>
<sequence length="164" mass="18784">MQETRTESEYSSDPDHDSVLSSEDITLSDLATNTALKNVNLNETFNISENQLEEQTGTKDITNGTKCETDVTNENAEFKPGETFKLELEPTEMKSLPNQEKLTPTQELEYLKLKRAITQECVKYNIFTPGGVKRLCQNKTRDRTDLEEERVSELIAQILRELDY</sequence>
<organism evidence="2 3">
    <name type="scientific">Oopsacas minuta</name>
    <dbReference type="NCBI Taxonomy" id="111878"/>
    <lineage>
        <taxon>Eukaryota</taxon>
        <taxon>Metazoa</taxon>
        <taxon>Porifera</taxon>
        <taxon>Hexactinellida</taxon>
        <taxon>Hexasterophora</taxon>
        <taxon>Lyssacinosida</taxon>
        <taxon>Leucopsacidae</taxon>
        <taxon>Oopsacas</taxon>
    </lineage>
</organism>
<keyword evidence="3" id="KW-1185">Reference proteome</keyword>
<reference evidence="2 3" key="1">
    <citation type="journal article" date="2023" name="BMC Biol.">
        <title>The compact genome of the sponge Oopsacas minuta (Hexactinellida) is lacking key metazoan core genes.</title>
        <authorList>
            <person name="Santini S."/>
            <person name="Schenkelaars Q."/>
            <person name="Jourda C."/>
            <person name="Duchesne M."/>
            <person name="Belahbib H."/>
            <person name="Rocher C."/>
            <person name="Selva M."/>
            <person name="Riesgo A."/>
            <person name="Vervoort M."/>
            <person name="Leys S.P."/>
            <person name="Kodjabachian L."/>
            <person name="Le Bivic A."/>
            <person name="Borchiellini C."/>
            <person name="Claverie J.M."/>
            <person name="Renard E."/>
        </authorList>
    </citation>
    <scope>NUCLEOTIDE SEQUENCE [LARGE SCALE GENOMIC DNA]</scope>
    <source>
        <strain evidence="2">SPO-2</strain>
    </source>
</reference>
<feature type="region of interest" description="Disordered" evidence="1">
    <location>
        <begin position="1"/>
        <end position="23"/>
    </location>
</feature>
<evidence type="ECO:0000313" key="2">
    <source>
        <dbReference type="EMBL" id="KAI6646796.1"/>
    </source>
</evidence>
<feature type="compositionally biased region" description="Basic and acidic residues" evidence="1">
    <location>
        <begin position="1"/>
        <end position="18"/>
    </location>
</feature>
<evidence type="ECO:0000256" key="1">
    <source>
        <dbReference type="SAM" id="MobiDB-lite"/>
    </source>
</evidence>
<evidence type="ECO:0000313" key="3">
    <source>
        <dbReference type="Proteomes" id="UP001165289"/>
    </source>
</evidence>
<dbReference type="Proteomes" id="UP001165289">
    <property type="component" value="Unassembled WGS sequence"/>
</dbReference>
<dbReference type="EMBL" id="JAKMXF010000353">
    <property type="protein sequence ID" value="KAI6646796.1"/>
    <property type="molecule type" value="Genomic_DNA"/>
</dbReference>
<proteinExistence type="predicted"/>